<name>A0A1H1FFJ8_9ACTN</name>
<dbReference type="STRING" id="47312.SAMN04489765_2668"/>
<evidence type="ECO:0000313" key="2">
    <source>
        <dbReference type="Proteomes" id="UP000183053"/>
    </source>
</evidence>
<evidence type="ECO:0000313" key="1">
    <source>
        <dbReference type="EMBL" id="SDQ99256.1"/>
    </source>
</evidence>
<dbReference type="AlphaFoldDB" id="A0A1H1FFJ8"/>
<reference evidence="2" key="1">
    <citation type="submission" date="2016-10" db="EMBL/GenBank/DDBJ databases">
        <authorList>
            <person name="Varghese N."/>
            <person name="Submissions S."/>
        </authorList>
    </citation>
    <scope>NUCLEOTIDE SEQUENCE [LARGE SCALE GENOMIC DNA]</scope>
    <source>
        <strain evidence="2">DSM 44142</strain>
    </source>
</reference>
<dbReference type="Proteomes" id="UP000183053">
    <property type="component" value="Unassembled WGS sequence"/>
</dbReference>
<gene>
    <name evidence="1" type="ORF">SAMN04489765_2668</name>
</gene>
<proteinExistence type="predicted"/>
<sequence length="186" mass="20475">MTTAMELGLYEDDLGYRWGGTSRCSRADFDLCLIWVGRNNGPALLFDFHFGGVVDLRAPDMAGIAASAWCGAEYPERTYDPPSMWVRMFKRNGYTHDGSRAPLPTEPIQLYRGCTEDGRYGMSWTTDCEIARAFAFDGLRGQPAGAVYTATVDPKHLLAYIGPEVGRGESEYVVDPAGLSDVCLSH</sequence>
<accession>A0A1H1FFJ8</accession>
<dbReference type="EMBL" id="FNLF01000002">
    <property type="protein sequence ID" value="SDQ99256.1"/>
    <property type="molecule type" value="Genomic_DNA"/>
</dbReference>
<protein>
    <submittedName>
        <fullName evidence="1">Uncharacterized protein</fullName>
    </submittedName>
</protein>
<organism evidence="1 2">
    <name type="scientific">Tsukamurella pulmonis</name>
    <dbReference type="NCBI Taxonomy" id="47312"/>
    <lineage>
        <taxon>Bacteria</taxon>
        <taxon>Bacillati</taxon>
        <taxon>Actinomycetota</taxon>
        <taxon>Actinomycetes</taxon>
        <taxon>Mycobacteriales</taxon>
        <taxon>Tsukamurellaceae</taxon>
        <taxon>Tsukamurella</taxon>
    </lineage>
</organism>
<dbReference type="OrthoDB" id="4634877at2"/>
<dbReference type="RefSeq" id="WP_068567660.1">
    <property type="nucleotide sequence ID" value="NZ_FNLF01000002.1"/>
</dbReference>
<keyword evidence="2" id="KW-1185">Reference proteome</keyword>